<dbReference type="EMBL" id="WIXP02000016">
    <property type="protein sequence ID" value="KAF6198376.1"/>
    <property type="molecule type" value="Genomic_DNA"/>
</dbReference>
<keyword evidence="2" id="KW-1185">Reference proteome</keyword>
<sequence length="451" mass="51951">MKLDKKLLILAGVICAVEGWKIIWKTCNLVHIWKAKIPTIMPHLSESAEKHNLMMESPFDRKYGIILEVFGVKRRHVYHMDLVPGIRLGELYKLALIGCNGVYIGVCVILLCTTLAKLYFGYHPFIYKLTSRITEDKQSRALLFFAFDNFINRSCPLIVELIKVSMTDPGEFSMIHMSVTWNAILVGMSVLIMYFLLHIKEQIGSFGWSLIPIIFKGLEILLTIAVISALKLVQEPPQKPSDLNTRLESLLATTKYPKLAIRENFSDRFPMVNHYSSLFNDVIAYTPQILTRLPNDQITSIVAHEIGKRKYFYWPYYYFVDIVKTLAISCVTIKSFDSLEIDEMFGFLDDLPHPAISLYLGHAYILPLIHQVIDWISNVGFRLYIYKCDTYACRQGFSSELKNALRSLAGTSNRYPIFDSPWYSTIMGDVPTVLDRILQIELYEFHQNRKV</sequence>
<dbReference type="AlphaFoldDB" id="A0A6A4IUK5"/>
<evidence type="ECO:0000313" key="1">
    <source>
        <dbReference type="EMBL" id="KAF6198376.1"/>
    </source>
</evidence>
<accession>A0A6A4IUK5</accession>
<dbReference type="Proteomes" id="UP000466442">
    <property type="component" value="Linkage Group LG16"/>
</dbReference>
<evidence type="ECO:0000313" key="2">
    <source>
        <dbReference type="Proteomes" id="UP000466442"/>
    </source>
</evidence>
<gene>
    <name evidence="1" type="ORF">GE061_008124</name>
</gene>
<reference evidence="1" key="1">
    <citation type="journal article" date="2021" name="Mol. Ecol. Resour.">
        <title>Apolygus lucorum genome provides insights into omnivorousness and mesophyll feeding.</title>
        <authorList>
            <person name="Liu Y."/>
            <person name="Liu H."/>
            <person name="Wang H."/>
            <person name="Huang T."/>
            <person name="Liu B."/>
            <person name="Yang B."/>
            <person name="Yin L."/>
            <person name="Li B."/>
            <person name="Zhang Y."/>
            <person name="Zhang S."/>
            <person name="Jiang F."/>
            <person name="Zhang X."/>
            <person name="Ren Y."/>
            <person name="Wang B."/>
            <person name="Wang S."/>
            <person name="Lu Y."/>
            <person name="Wu K."/>
            <person name="Fan W."/>
            <person name="Wang G."/>
        </authorList>
    </citation>
    <scope>NUCLEOTIDE SEQUENCE</scope>
    <source>
        <strain evidence="1">12Hb</strain>
    </source>
</reference>
<dbReference type="OrthoDB" id="360839at2759"/>
<name>A0A6A4IUK5_APOLU</name>
<dbReference type="PANTHER" id="PTHR10120">
    <property type="entry name" value="CAAX PRENYL PROTEASE 1"/>
    <property type="match status" value="1"/>
</dbReference>
<comment type="caution">
    <text evidence="1">The sequence shown here is derived from an EMBL/GenBank/DDBJ whole genome shotgun (WGS) entry which is preliminary data.</text>
</comment>
<protein>
    <submittedName>
        <fullName evidence="1">Uncharacterized protein</fullName>
    </submittedName>
</protein>
<organism evidence="1 2">
    <name type="scientific">Apolygus lucorum</name>
    <name type="common">Small green plant bug</name>
    <name type="synonym">Lygocoris lucorum</name>
    <dbReference type="NCBI Taxonomy" id="248454"/>
    <lineage>
        <taxon>Eukaryota</taxon>
        <taxon>Metazoa</taxon>
        <taxon>Ecdysozoa</taxon>
        <taxon>Arthropoda</taxon>
        <taxon>Hexapoda</taxon>
        <taxon>Insecta</taxon>
        <taxon>Pterygota</taxon>
        <taxon>Neoptera</taxon>
        <taxon>Paraneoptera</taxon>
        <taxon>Hemiptera</taxon>
        <taxon>Heteroptera</taxon>
        <taxon>Panheteroptera</taxon>
        <taxon>Cimicomorpha</taxon>
        <taxon>Miridae</taxon>
        <taxon>Mirini</taxon>
        <taxon>Apolygus</taxon>
    </lineage>
</organism>
<proteinExistence type="predicted"/>